<evidence type="ECO:0000256" key="1">
    <source>
        <dbReference type="ARBA" id="ARBA00004141"/>
    </source>
</evidence>
<keyword evidence="8" id="KW-0350">Heme biosynthesis</keyword>
<feature type="transmembrane region" description="Helical" evidence="12">
    <location>
        <begin position="247"/>
        <end position="264"/>
    </location>
</feature>
<keyword evidence="14" id="KW-1185">Reference proteome</keyword>
<dbReference type="Proteomes" id="UP001597180">
    <property type="component" value="Unassembled WGS sequence"/>
</dbReference>
<dbReference type="InterPro" id="IPR050450">
    <property type="entry name" value="COX15/CtaA_HemeA_synthase"/>
</dbReference>
<feature type="transmembrane region" description="Helical" evidence="12">
    <location>
        <begin position="203"/>
        <end position="227"/>
    </location>
</feature>
<dbReference type="EMBL" id="JBHTLU010000019">
    <property type="protein sequence ID" value="MFD1221971.1"/>
    <property type="molecule type" value="Genomic_DNA"/>
</dbReference>
<evidence type="ECO:0000256" key="3">
    <source>
        <dbReference type="ARBA" id="ARBA00022692"/>
    </source>
</evidence>
<keyword evidence="7" id="KW-0408">Iron</keyword>
<feature type="transmembrane region" description="Helical" evidence="12">
    <location>
        <begin position="270"/>
        <end position="297"/>
    </location>
</feature>
<keyword evidence="6" id="KW-0560">Oxidoreductase</keyword>
<keyword evidence="10" id="KW-1015">Disulfide bond</keyword>
<feature type="transmembrane region" description="Helical" evidence="12">
    <location>
        <begin position="120"/>
        <end position="141"/>
    </location>
</feature>
<gene>
    <name evidence="13" type="ORF">ACFQ4B_17765</name>
</gene>
<feature type="transmembrane region" description="Helical" evidence="12">
    <location>
        <begin position="64"/>
        <end position="84"/>
    </location>
</feature>
<evidence type="ECO:0000256" key="7">
    <source>
        <dbReference type="ARBA" id="ARBA00023004"/>
    </source>
</evidence>
<evidence type="ECO:0000313" key="14">
    <source>
        <dbReference type="Proteomes" id="UP001597180"/>
    </source>
</evidence>
<evidence type="ECO:0000256" key="12">
    <source>
        <dbReference type="SAM" id="Phobius"/>
    </source>
</evidence>
<dbReference type="RefSeq" id="WP_079909676.1">
    <property type="nucleotide sequence ID" value="NZ_BAABJG010000003.1"/>
</dbReference>
<keyword evidence="9 12" id="KW-0472">Membrane</keyword>
<evidence type="ECO:0000256" key="9">
    <source>
        <dbReference type="ARBA" id="ARBA00023136"/>
    </source>
</evidence>
<accession>A0ABW3UQ89</accession>
<evidence type="ECO:0000256" key="5">
    <source>
        <dbReference type="ARBA" id="ARBA00022989"/>
    </source>
</evidence>
<comment type="pathway">
    <text evidence="11">Porphyrin-containing compound metabolism.</text>
</comment>
<comment type="caution">
    <text evidence="13">The sequence shown here is derived from an EMBL/GenBank/DDBJ whole genome shotgun (WGS) entry which is preliminary data.</text>
</comment>
<proteinExistence type="predicted"/>
<evidence type="ECO:0000256" key="11">
    <source>
        <dbReference type="ARBA" id="ARBA00023444"/>
    </source>
</evidence>
<reference evidence="14" key="1">
    <citation type="journal article" date="2019" name="Int. J. Syst. Evol. Microbiol.">
        <title>The Global Catalogue of Microorganisms (GCM) 10K type strain sequencing project: providing services to taxonomists for standard genome sequencing and annotation.</title>
        <authorList>
            <consortium name="The Broad Institute Genomics Platform"/>
            <consortium name="The Broad Institute Genome Sequencing Center for Infectious Disease"/>
            <person name="Wu L."/>
            <person name="Ma J."/>
        </authorList>
    </citation>
    <scope>NUCLEOTIDE SEQUENCE [LARGE SCALE GENOMIC DNA]</scope>
    <source>
        <strain evidence="14">CCUG 53270</strain>
    </source>
</reference>
<evidence type="ECO:0000256" key="8">
    <source>
        <dbReference type="ARBA" id="ARBA00023133"/>
    </source>
</evidence>
<dbReference type="PANTHER" id="PTHR35457">
    <property type="entry name" value="HEME A SYNTHASE"/>
    <property type="match status" value="1"/>
</dbReference>
<comment type="subcellular location">
    <subcellularLocation>
        <location evidence="1">Membrane</location>
        <topology evidence="1">Multi-pass membrane protein</topology>
    </subcellularLocation>
</comment>
<evidence type="ECO:0000256" key="6">
    <source>
        <dbReference type="ARBA" id="ARBA00023002"/>
    </source>
</evidence>
<protein>
    <submittedName>
        <fullName evidence="13">Heme A synthase</fullName>
    </submittedName>
</protein>
<keyword evidence="5 12" id="KW-1133">Transmembrane helix</keyword>
<evidence type="ECO:0000256" key="2">
    <source>
        <dbReference type="ARBA" id="ARBA00022475"/>
    </source>
</evidence>
<keyword evidence="3 12" id="KW-0812">Transmembrane</keyword>
<organism evidence="13 14">
    <name type="scientific">Paenibacillus vulneris</name>
    <dbReference type="NCBI Taxonomy" id="1133364"/>
    <lineage>
        <taxon>Bacteria</taxon>
        <taxon>Bacillati</taxon>
        <taxon>Bacillota</taxon>
        <taxon>Bacilli</taxon>
        <taxon>Bacillales</taxon>
        <taxon>Paenibacillaceae</taxon>
        <taxon>Paenibacillus</taxon>
    </lineage>
</organism>
<keyword evidence="4" id="KW-0479">Metal-binding</keyword>
<sequence>MNRQKWLKWSSFASMYGMLLILIMGALVTKTESGRGCGDDWPLCNGKFIPAYTIESIIEYSHRFVTGIVGMILLVTLILVLRYSTRKDAKWFVSLAMVFTVLQAILGAMAVMWPQSSATLALHFGISLVAFALTLLLALVYTRFGSMLSETKQSLSPGIKWAIWIITIYCYGVVYLGAFVRHTNSAGGCIGWPLCNGQVIPELSGATLIVFIHRLGAVLLLLLLLWFYFTVKKQMGDKGNVVQAGKWALIFVLLQILSGGYVTLSMGYDWYLLASMLHTILISCLFGILCYLCVLTLQGRKGIR</sequence>
<feature type="transmembrane region" description="Helical" evidence="12">
    <location>
        <begin position="12"/>
        <end position="29"/>
    </location>
</feature>
<feature type="transmembrane region" description="Helical" evidence="12">
    <location>
        <begin position="161"/>
        <end position="183"/>
    </location>
</feature>
<name>A0ABW3UQ89_9BACL</name>
<dbReference type="InterPro" id="IPR003780">
    <property type="entry name" value="COX15/CtaA_fam"/>
</dbReference>
<keyword evidence="2" id="KW-1003">Cell membrane</keyword>
<dbReference type="PANTHER" id="PTHR35457:SF1">
    <property type="entry name" value="HEME A SYNTHASE"/>
    <property type="match status" value="1"/>
</dbReference>
<evidence type="ECO:0000313" key="13">
    <source>
        <dbReference type="EMBL" id="MFD1221971.1"/>
    </source>
</evidence>
<evidence type="ECO:0000256" key="4">
    <source>
        <dbReference type="ARBA" id="ARBA00022723"/>
    </source>
</evidence>
<feature type="transmembrane region" description="Helical" evidence="12">
    <location>
        <begin position="91"/>
        <end position="114"/>
    </location>
</feature>
<dbReference type="Pfam" id="PF02628">
    <property type="entry name" value="COX15-CtaA"/>
    <property type="match status" value="1"/>
</dbReference>
<evidence type="ECO:0000256" key="10">
    <source>
        <dbReference type="ARBA" id="ARBA00023157"/>
    </source>
</evidence>